<accession>A0ABT1TL51</accession>
<evidence type="ECO:0000256" key="1">
    <source>
        <dbReference type="SAM" id="SignalP"/>
    </source>
</evidence>
<dbReference type="PROSITE" id="PS51257">
    <property type="entry name" value="PROKAR_LIPOPROTEIN"/>
    <property type="match status" value="1"/>
</dbReference>
<name>A0ABT1TL51_9GAMM</name>
<protein>
    <submittedName>
        <fullName evidence="3">DUF302 domain-containing protein</fullName>
    </submittedName>
</protein>
<dbReference type="PANTHER" id="PTHR38342:SF1">
    <property type="entry name" value="SLR5037 PROTEIN"/>
    <property type="match status" value="1"/>
</dbReference>
<evidence type="ECO:0000259" key="2">
    <source>
        <dbReference type="Pfam" id="PF03625"/>
    </source>
</evidence>
<keyword evidence="1" id="KW-0732">Signal</keyword>
<dbReference type="InterPro" id="IPR005180">
    <property type="entry name" value="DUF302"/>
</dbReference>
<dbReference type="EMBL" id="JANIBJ010000050">
    <property type="protein sequence ID" value="MCQ8106185.1"/>
    <property type="molecule type" value="Genomic_DNA"/>
</dbReference>
<gene>
    <name evidence="3" type="ORF">NP590_18905</name>
</gene>
<organism evidence="3 4">
    <name type="scientific">Methylomonas subterranea</name>
    <dbReference type="NCBI Taxonomy" id="2952225"/>
    <lineage>
        <taxon>Bacteria</taxon>
        <taxon>Pseudomonadati</taxon>
        <taxon>Pseudomonadota</taxon>
        <taxon>Gammaproteobacteria</taxon>
        <taxon>Methylococcales</taxon>
        <taxon>Methylococcaceae</taxon>
        <taxon>Methylomonas</taxon>
    </lineage>
</organism>
<keyword evidence="4" id="KW-1185">Reference proteome</keyword>
<proteinExistence type="predicted"/>
<dbReference type="Proteomes" id="UP001524499">
    <property type="component" value="Unassembled WGS sequence"/>
</dbReference>
<sequence>MLRRVVIFASLPLIASCAAPLGQPNVRREQLDFYQVETTKPYDEVLAELEIAIAEHNFRITGHSRVGKVIRERGAKDFPEYDTVQFCNLTLAKTVLEITPHAIGYMPCNVVTYQFAGKTIIRTHLLPEDGDNPELNKFAATMNPQLKQIVDFAAEQ</sequence>
<dbReference type="PANTHER" id="PTHR38342">
    <property type="entry name" value="SLR5037 PROTEIN"/>
    <property type="match status" value="1"/>
</dbReference>
<evidence type="ECO:0000313" key="3">
    <source>
        <dbReference type="EMBL" id="MCQ8106185.1"/>
    </source>
</evidence>
<dbReference type="Pfam" id="PF03625">
    <property type="entry name" value="DUF302"/>
    <property type="match status" value="1"/>
</dbReference>
<reference evidence="3 4" key="1">
    <citation type="submission" date="2022-07" db="EMBL/GenBank/DDBJ databases">
        <title>Methylomonas rivi sp. nov., Methylomonas rosea sp. nov., Methylomonas aureus sp. nov. and Methylomonas subterranea sp. nov., four novel methanotrophs isolated from a freshwater creek and the deep terrestrial subsurface.</title>
        <authorList>
            <person name="Abin C."/>
            <person name="Sankaranarayanan K."/>
            <person name="Garner C."/>
            <person name="Sindelar R."/>
            <person name="Kotary K."/>
            <person name="Garner R."/>
            <person name="Barclay S."/>
            <person name="Lawson P."/>
            <person name="Krumholz L."/>
        </authorList>
    </citation>
    <scope>NUCLEOTIDE SEQUENCE [LARGE SCALE GENOMIC DNA]</scope>
    <source>
        <strain evidence="3 4">SURF-2</strain>
    </source>
</reference>
<comment type="caution">
    <text evidence="3">The sequence shown here is derived from an EMBL/GenBank/DDBJ whole genome shotgun (WGS) entry which is preliminary data.</text>
</comment>
<dbReference type="RefSeq" id="WP_256604255.1">
    <property type="nucleotide sequence ID" value="NZ_JANIBJ010000050.1"/>
</dbReference>
<feature type="signal peptide" evidence="1">
    <location>
        <begin position="1"/>
        <end position="18"/>
    </location>
</feature>
<dbReference type="Gene3D" id="3.30.310.70">
    <property type="entry name" value="TT1751-like domain"/>
    <property type="match status" value="1"/>
</dbReference>
<evidence type="ECO:0000313" key="4">
    <source>
        <dbReference type="Proteomes" id="UP001524499"/>
    </source>
</evidence>
<feature type="chain" id="PRO_5047018435" evidence="1">
    <location>
        <begin position="19"/>
        <end position="156"/>
    </location>
</feature>
<dbReference type="InterPro" id="IPR035923">
    <property type="entry name" value="TT1751-like_sf"/>
</dbReference>
<feature type="domain" description="DUF302" evidence="2">
    <location>
        <begin position="67"/>
        <end position="123"/>
    </location>
</feature>
<dbReference type="CDD" id="cd14797">
    <property type="entry name" value="DUF302"/>
    <property type="match status" value="1"/>
</dbReference>
<dbReference type="SUPFAM" id="SSF103247">
    <property type="entry name" value="TT1751-like"/>
    <property type="match status" value="1"/>
</dbReference>